<evidence type="ECO:0000313" key="1">
    <source>
        <dbReference type="EMBL" id="PZX12997.1"/>
    </source>
</evidence>
<name>A0A2W7N3R3_9RHOB</name>
<organism evidence="1 2">
    <name type="scientific">Palleronia aestuarii</name>
    <dbReference type="NCBI Taxonomy" id="568105"/>
    <lineage>
        <taxon>Bacteria</taxon>
        <taxon>Pseudomonadati</taxon>
        <taxon>Pseudomonadota</taxon>
        <taxon>Alphaproteobacteria</taxon>
        <taxon>Rhodobacterales</taxon>
        <taxon>Roseobacteraceae</taxon>
        <taxon>Palleronia</taxon>
    </lineage>
</organism>
<reference evidence="1 2" key="1">
    <citation type="submission" date="2018-06" db="EMBL/GenBank/DDBJ databases">
        <title>Genomic Encyclopedia of Archaeal and Bacterial Type Strains, Phase II (KMG-II): from individual species to whole genera.</title>
        <authorList>
            <person name="Goeker M."/>
        </authorList>
    </citation>
    <scope>NUCLEOTIDE SEQUENCE [LARGE SCALE GENOMIC DNA]</scope>
    <source>
        <strain evidence="1 2">DSM 22009</strain>
    </source>
</reference>
<dbReference type="AlphaFoldDB" id="A0A2W7N3R3"/>
<dbReference type="Proteomes" id="UP000248916">
    <property type="component" value="Unassembled WGS sequence"/>
</dbReference>
<evidence type="ECO:0000313" key="2">
    <source>
        <dbReference type="Proteomes" id="UP000248916"/>
    </source>
</evidence>
<keyword evidence="2" id="KW-1185">Reference proteome</keyword>
<accession>A0A2W7N3R3</accession>
<gene>
    <name evidence="1" type="ORF">LX81_03374</name>
</gene>
<sequence>MRKLFKRWGLPRVMVTDKLESYSTAKVKLALGFEHRRHKGIDNAAEA</sequence>
<proteinExistence type="predicted"/>
<protein>
    <submittedName>
        <fullName evidence="1">Putative transposase</fullName>
    </submittedName>
</protein>
<dbReference type="EMBL" id="QKZL01000020">
    <property type="protein sequence ID" value="PZX12997.1"/>
    <property type="molecule type" value="Genomic_DNA"/>
</dbReference>
<comment type="caution">
    <text evidence="1">The sequence shown here is derived from an EMBL/GenBank/DDBJ whole genome shotgun (WGS) entry which is preliminary data.</text>
</comment>